<protein>
    <recommendedName>
        <fullName evidence="1">Contractile injection system tube protein N-terminal domain-containing protein</fullName>
    </recommendedName>
</protein>
<dbReference type="RefSeq" id="WP_151620634.1">
    <property type="nucleotide sequence ID" value="NZ_WBXO01000008.1"/>
</dbReference>
<keyword evidence="3" id="KW-1185">Reference proteome</keyword>
<gene>
    <name evidence="2" type="ORF">F9B85_10360</name>
</gene>
<proteinExistence type="predicted"/>
<comment type="caution">
    <text evidence="2">The sequence shown here is derived from an EMBL/GenBank/DDBJ whole genome shotgun (WGS) entry which is preliminary data.</text>
</comment>
<reference evidence="2 3" key="1">
    <citation type="submission" date="2019-10" db="EMBL/GenBank/DDBJ databases">
        <title>Whole-genome sequence of the extremophile Heliorestis acidaminivorans DSM 24790.</title>
        <authorList>
            <person name="Kyndt J.A."/>
            <person name="Meyer T.E."/>
        </authorList>
    </citation>
    <scope>NUCLEOTIDE SEQUENCE [LARGE SCALE GENOMIC DNA]</scope>
    <source>
        <strain evidence="2 3">DSM 24790</strain>
    </source>
</reference>
<dbReference type="InterPro" id="IPR045361">
    <property type="entry name" value="CIS_tube_prot_N"/>
</dbReference>
<evidence type="ECO:0000313" key="3">
    <source>
        <dbReference type="Proteomes" id="UP000468766"/>
    </source>
</evidence>
<sequence>MLNHGGPDKAKIKILTLSEYSNTVSQISMSQGEILTVQINPNKLTITDGVSYGESVDLFKRKPRTLPTEQYLSHQARELKVELLFDTYTSPKTEDEKEDVKKVYINKFTKLLTNNDARKPPRVFFSWGSIQFMGLVTNLTYTYTMFTRSGKPVRATMDLTLKEFDFQVGTR</sequence>
<feature type="domain" description="Contractile injection system tube protein N-terminal" evidence="1">
    <location>
        <begin position="10"/>
        <end position="164"/>
    </location>
</feature>
<dbReference type="AlphaFoldDB" id="A0A6I0EYS8"/>
<dbReference type="Proteomes" id="UP000468766">
    <property type="component" value="Unassembled WGS sequence"/>
</dbReference>
<dbReference type="OrthoDB" id="9815939at2"/>
<evidence type="ECO:0000259" key="1">
    <source>
        <dbReference type="Pfam" id="PF19266"/>
    </source>
</evidence>
<dbReference type="Pfam" id="PF19266">
    <property type="entry name" value="CIS_tube"/>
    <property type="match status" value="1"/>
</dbReference>
<dbReference type="EMBL" id="WBXO01000008">
    <property type="protein sequence ID" value="KAB2951952.1"/>
    <property type="molecule type" value="Genomic_DNA"/>
</dbReference>
<accession>A0A6I0EYS8</accession>
<organism evidence="2 3">
    <name type="scientific">Heliorestis acidaminivorans</name>
    <dbReference type="NCBI Taxonomy" id="553427"/>
    <lineage>
        <taxon>Bacteria</taxon>
        <taxon>Bacillati</taxon>
        <taxon>Bacillota</taxon>
        <taxon>Clostridia</taxon>
        <taxon>Eubacteriales</taxon>
        <taxon>Heliobacteriaceae</taxon>
        <taxon>Heliorestis</taxon>
    </lineage>
</organism>
<evidence type="ECO:0000313" key="2">
    <source>
        <dbReference type="EMBL" id="KAB2951952.1"/>
    </source>
</evidence>
<name>A0A6I0EYS8_9FIRM</name>